<evidence type="ECO:0000313" key="1">
    <source>
        <dbReference type="EMBL" id="PCS21808.1"/>
    </source>
</evidence>
<organism evidence="1 2">
    <name type="scientific">Candidatus Enterovibrio escicola</name>
    <dbReference type="NCBI Taxonomy" id="1927127"/>
    <lineage>
        <taxon>Bacteria</taxon>
        <taxon>Pseudomonadati</taxon>
        <taxon>Pseudomonadota</taxon>
        <taxon>Gammaproteobacteria</taxon>
        <taxon>Vibrionales</taxon>
        <taxon>Vibrionaceae</taxon>
        <taxon>Enterovibrio</taxon>
    </lineage>
</organism>
<reference evidence="2" key="1">
    <citation type="submission" date="2017-04" db="EMBL/GenBank/DDBJ databases">
        <title>Genome evolution of the luminous symbionts of deep sea anglerfish.</title>
        <authorList>
            <person name="Hendry T.A."/>
        </authorList>
    </citation>
    <scope>NUCLEOTIDE SEQUENCE [LARGE SCALE GENOMIC DNA]</scope>
</reference>
<dbReference type="Proteomes" id="UP000219020">
    <property type="component" value="Unassembled WGS sequence"/>
</dbReference>
<protein>
    <submittedName>
        <fullName evidence="1">Mobile element protein</fullName>
    </submittedName>
</protein>
<evidence type="ECO:0000313" key="2">
    <source>
        <dbReference type="Proteomes" id="UP000219020"/>
    </source>
</evidence>
<sequence length="40" mass="4544">MLRSTLTLRNYNAQVGESLVNVRTMNKVIRLGIPVCQQIN</sequence>
<keyword evidence="2" id="KW-1185">Reference proteome</keyword>
<name>A0A2A5T112_9GAMM</name>
<accession>A0A2A5T112</accession>
<gene>
    <name evidence="1" type="ORF">BTN49_2629</name>
</gene>
<proteinExistence type="predicted"/>
<dbReference type="EMBL" id="NBYY01000030">
    <property type="protein sequence ID" value="PCS21808.1"/>
    <property type="molecule type" value="Genomic_DNA"/>
</dbReference>
<dbReference type="AlphaFoldDB" id="A0A2A5T112"/>
<comment type="caution">
    <text evidence="1">The sequence shown here is derived from an EMBL/GenBank/DDBJ whole genome shotgun (WGS) entry which is preliminary data.</text>
</comment>